<dbReference type="InterPro" id="IPR027417">
    <property type="entry name" value="P-loop_NTPase"/>
</dbReference>
<keyword evidence="2 12" id="KW-0639">Primosome</keyword>
<organism evidence="14 15">
    <name type="scientific">Cerasicoccus arenae</name>
    <dbReference type="NCBI Taxonomy" id="424488"/>
    <lineage>
        <taxon>Bacteria</taxon>
        <taxon>Pseudomonadati</taxon>
        <taxon>Verrucomicrobiota</taxon>
        <taxon>Opitutia</taxon>
        <taxon>Puniceicoccales</taxon>
        <taxon>Cerasicoccaceae</taxon>
        <taxon>Cerasicoccus</taxon>
    </lineage>
</organism>
<dbReference type="GO" id="GO:0003677">
    <property type="term" value="F:DNA binding"/>
    <property type="evidence" value="ECO:0007669"/>
    <property type="project" value="UniProtKB-UniRule"/>
</dbReference>
<dbReference type="NCBIfam" id="TIGR00665">
    <property type="entry name" value="DnaB"/>
    <property type="match status" value="1"/>
</dbReference>
<reference evidence="14" key="2">
    <citation type="submission" date="2020-09" db="EMBL/GenBank/DDBJ databases">
        <authorList>
            <person name="Sun Q."/>
            <person name="Kim S."/>
        </authorList>
    </citation>
    <scope>NUCLEOTIDE SEQUENCE</scope>
    <source>
        <strain evidence="14">KCTC 12870</strain>
    </source>
</reference>
<dbReference type="PANTHER" id="PTHR30153:SF2">
    <property type="entry name" value="REPLICATIVE DNA HELICASE"/>
    <property type="match status" value="1"/>
</dbReference>
<dbReference type="SUPFAM" id="SSF52540">
    <property type="entry name" value="P-loop containing nucleoside triphosphate hydrolases"/>
    <property type="match status" value="1"/>
</dbReference>
<gene>
    <name evidence="14" type="primary">dnaB</name>
    <name evidence="14" type="ORF">GCM10007047_26970</name>
</gene>
<evidence type="ECO:0000256" key="4">
    <source>
        <dbReference type="ARBA" id="ARBA00022741"/>
    </source>
</evidence>
<dbReference type="GO" id="GO:0043139">
    <property type="term" value="F:5'-3' DNA helicase activity"/>
    <property type="evidence" value="ECO:0007669"/>
    <property type="project" value="UniProtKB-EC"/>
</dbReference>
<dbReference type="GO" id="GO:0005524">
    <property type="term" value="F:ATP binding"/>
    <property type="evidence" value="ECO:0007669"/>
    <property type="project" value="UniProtKB-UniRule"/>
</dbReference>
<dbReference type="AlphaFoldDB" id="A0A8J3GF26"/>
<name>A0A8J3GF26_9BACT</name>
<evidence type="ECO:0000256" key="5">
    <source>
        <dbReference type="ARBA" id="ARBA00022801"/>
    </source>
</evidence>
<keyword evidence="8 12" id="KW-0238">DNA-binding</keyword>
<feature type="domain" description="SF4 helicase" evidence="13">
    <location>
        <begin position="199"/>
        <end position="468"/>
    </location>
</feature>
<comment type="catalytic activity">
    <reaction evidence="10 12">
        <text>ATP + H2O = ADP + phosphate + H(+)</text>
        <dbReference type="Rhea" id="RHEA:13065"/>
        <dbReference type="ChEBI" id="CHEBI:15377"/>
        <dbReference type="ChEBI" id="CHEBI:15378"/>
        <dbReference type="ChEBI" id="CHEBI:30616"/>
        <dbReference type="ChEBI" id="CHEBI:43474"/>
        <dbReference type="ChEBI" id="CHEBI:456216"/>
        <dbReference type="EC" id="5.6.2.3"/>
    </reaction>
</comment>
<dbReference type="InterPro" id="IPR007694">
    <property type="entry name" value="DNA_helicase_DnaB-like_C"/>
</dbReference>
<evidence type="ECO:0000256" key="2">
    <source>
        <dbReference type="ARBA" id="ARBA00022515"/>
    </source>
</evidence>
<dbReference type="EC" id="5.6.2.3" evidence="11 12"/>
<dbReference type="RefSeq" id="WP_189516111.1">
    <property type="nucleotide sequence ID" value="NZ_BMXG01000019.1"/>
</dbReference>
<evidence type="ECO:0000256" key="9">
    <source>
        <dbReference type="ARBA" id="ARBA00023235"/>
    </source>
</evidence>
<evidence type="ECO:0000256" key="7">
    <source>
        <dbReference type="ARBA" id="ARBA00022840"/>
    </source>
</evidence>
<keyword evidence="6 12" id="KW-0347">Helicase</keyword>
<evidence type="ECO:0000256" key="6">
    <source>
        <dbReference type="ARBA" id="ARBA00022806"/>
    </source>
</evidence>
<evidence type="ECO:0000256" key="12">
    <source>
        <dbReference type="RuleBase" id="RU362085"/>
    </source>
</evidence>
<dbReference type="InterPro" id="IPR007692">
    <property type="entry name" value="DNA_helicase_DnaB"/>
</dbReference>
<dbReference type="GO" id="GO:1990077">
    <property type="term" value="C:primosome complex"/>
    <property type="evidence" value="ECO:0007669"/>
    <property type="project" value="UniProtKB-UniRule"/>
</dbReference>
<comment type="caution">
    <text evidence="14">The sequence shown here is derived from an EMBL/GenBank/DDBJ whole genome shotgun (WGS) entry which is preliminary data.</text>
</comment>
<evidence type="ECO:0000256" key="10">
    <source>
        <dbReference type="ARBA" id="ARBA00048954"/>
    </source>
</evidence>
<evidence type="ECO:0000313" key="14">
    <source>
        <dbReference type="EMBL" id="GHC08322.1"/>
    </source>
</evidence>
<dbReference type="InterPro" id="IPR016136">
    <property type="entry name" value="DNA_helicase_N/primase_C"/>
</dbReference>
<comment type="similarity">
    <text evidence="1 12">Belongs to the helicase family. DnaB subfamily.</text>
</comment>
<protein>
    <recommendedName>
        <fullName evidence="11 12">Replicative DNA helicase</fullName>
        <ecNumber evidence="11 12">5.6.2.3</ecNumber>
    </recommendedName>
</protein>
<dbReference type="Pfam" id="PF00772">
    <property type="entry name" value="DnaB"/>
    <property type="match status" value="1"/>
</dbReference>
<dbReference type="Gene3D" id="3.40.50.300">
    <property type="entry name" value="P-loop containing nucleotide triphosphate hydrolases"/>
    <property type="match status" value="1"/>
</dbReference>
<dbReference type="EMBL" id="BMXG01000019">
    <property type="protein sequence ID" value="GHC08322.1"/>
    <property type="molecule type" value="Genomic_DNA"/>
</dbReference>
<evidence type="ECO:0000256" key="11">
    <source>
        <dbReference type="NCBIfam" id="TIGR00665"/>
    </source>
</evidence>
<dbReference type="InterPro" id="IPR036185">
    <property type="entry name" value="DNA_heli_DnaB-like_N_sf"/>
</dbReference>
<evidence type="ECO:0000259" key="13">
    <source>
        <dbReference type="PROSITE" id="PS51199"/>
    </source>
</evidence>
<dbReference type="InterPro" id="IPR007693">
    <property type="entry name" value="DNA_helicase_DnaB-like_N"/>
</dbReference>
<keyword evidence="9" id="KW-0413">Isomerase</keyword>
<dbReference type="SUPFAM" id="SSF48024">
    <property type="entry name" value="N-terminal domain of DnaB helicase"/>
    <property type="match status" value="1"/>
</dbReference>
<dbReference type="GO" id="GO:0005829">
    <property type="term" value="C:cytosol"/>
    <property type="evidence" value="ECO:0007669"/>
    <property type="project" value="TreeGrafter"/>
</dbReference>
<proteinExistence type="inferred from homology"/>
<accession>A0A8J3GF26</accession>
<comment type="function">
    <text evidence="12">The main replicative DNA helicase, it participates in initiation and elongation during chromosome replication. Travels ahead of the DNA replisome, separating dsDNA into templates for DNA synthesis. A processive ATP-dependent 5'-3' DNA helicase it has DNA-dependent ATPase activity.</text>
</comment>
<keyword evidence="5 12" id="KW-0378">Hydrolase</keyword>
<keyword evidence="7 12" id="KW-0067">ATP-binding</keyword>
<keyword evidence="4 12" id="KW-0547">Nucleotide-binding</keyword>
<dbReference type="CDD" id="cd00984">
    <property type="entry name" value="DnaB_C"/>
    <property type="match status" value="1"/>
</dbReference>
<dbReference type="Proteomes" id="UP000642829">
    <property type="component" value="Unassembled WGS sequence"/>
</dbReference>
<dbReference type="Gene3D" id="1.10.860.10">
    <property type="entry name" value="DNAb Helicase, Chain A"/>
    <property type="match status" value="1"/>
</dbReference>
<evidence type="ECO:0000256" key="3">
    <source>
        <dbReference type="ARBA" id="ARBA00022705"/>
    </source>
</evidence>
<evidence type="ECO:0000313" key="15">
    <source>
        <dbReference type="Proteomes" id="UP000642829"/>
    </source>
</evidence>
<evidence type="ECO:0000256" key="8">
    <source>
        <dbReference type="ARBA" id="ARBA00023125"/>
    </source>
</evidence>
<dbReference type="PROSITE" id="PS51199">
    <property type="entry name" value="SF4_HELICASE"/>
    <property type="match status" value="1"/>
</dbReference>
<dbReference type="PANTHER" id="PTHR30153">
    <property type="entry name" value="REPLICATIVE DNA HELICASE DNAB"/>
    <property type="match status" value="1"/>
</dbReference>
<sequence>MADTQYKQRPFQKKKNDLEPYAGDRLIPHDLRLEQALLGCILLEGGSDTMAQCIQEKVRTECFYSAKHQMIFDAMTALYKESTPIDELILRDELNRTQKFEEIGGDAYLFEITGQISTTAHMPHYIERIKEYHLLRELIRFSNRTVEGVYENPGDVTAFIEEVEQSIYKISEDRISDSAQKIDKTVDGAMRLIYQMYENRGEITGTTTGFVDLDKMTTGWHPAEMIVVAARPSMGKTSMALNMVEGAIMPRTGTAAPTLMFSLEMPAEQLAVRLLCSRARVNMSKLREGFLPQEKQKDLVRAAQEVKAAPFFIDDSSGLTILEIRAKARRLSNQMPLGLVVVDYLQLVAGDNSIPREQQIADISRGMKGMAKELGIPVIVLAQLNRESEKEKRQPRMSDLRESGSIEQDADVVLLISKPREFDEQEDLASDAVARDLIIAKQRNGPVGTVPLMFTKNLTRFENYTPQPA</sequence>
<dbReference type="GO" id="GO:0006269">
    <property type="term" value="P:DNA replication, synthesis of primer"/>
    <property type="evidence" value="ECO:0007669"/>
    <property type="project" value="UniProtKB-UniRule"/>
</dbReference>
<keyword evidence="3 12" id="KW-0235">DNA replication</keyword>
<dbReference type="Pfam" id="PF03796">
    <property type="entry name" value="DnaB_C"/>
    <property type="match status" value="1"/>
</dbReference>
<keyword evidence="15" id="KW-1185">Reference proteome</keyword>
<evidence type="ECO:0000256" key="1">
    <source>
        <dbReference type="ARBA" id="ARBA00008428"/>
    </source>
</evidence>
<reference evidence="14" key="1">
    <citation type="journal article" date="2014" name="Int. J. Syst. Evol. Microbiol.">
        <title>Complete genome sequence of Corynebacterium casei LMG S-19264T (=DSM 44701T), isolated from a smear-ripened cheese.</title>
        <authorList>
            <consortium name="US DOE Joint Genome Institute (JGI-PGF)"/>
            <person name="Walter F."/>
            <person name="Albersmeier A."/>
            <person name="Kalinowski J."/>
            <person name="Ruckert C."/>
        </authorList>
    </citation>
    <scope>NUCLEOTIDE SEQUENCE</scope>
    <source>
        <strain evidence="14">KCTC 12870</strain>
    </source>
</reference>
<dbReference type="GO" id="GO:0016787">
    <property type="term" value="F:hydrolase activity"/>
    <property type="evidence" value="ECO:0007669"/>
    <property type="project" value="UniProtKB-KW"/>
</dbReference>